<proteinExistence type="predicted"/>
<sequence>MGLKITRSVEVCNSVNNLIKNNGPYAETPIIKFEEYKQTCIEFGDIPIPTYHIPLKHPSHSDTMGRDKPMDRPRSARYEELHHIHFWQEGCVWGDDDGYQVQWNSTSDAFIIYSYFIDKDGDHHFYIIDLLLNNAHNIIENNSQILTWVAIAKKFRLQNI</sequence>
<protein>
    <recommendedName>
        <fullName evidence="2">Toxin YafO</fullName>
    </recommendedName>
</protein>
<dbReference type="EMBL" id="UFQR01000010">
    <property type="protein sequence ID" value="SSW96140.1"/>
    <property type="molecule type" value="Genomic_DNA"/>
</dbReference>
<organism evidence="1">
    <name type="scientific">Arsenophonus endosymbiont of Trialeurodes vaporariorum</name>
    <dbReference type="NCBI Taxonomy" id="235567"/>
    <lineage>
        <taxon>Bacteria</taxon>
        <taxon>Pseudomonadati</taxon>
        <taxon>Pseudomonadota</taxon>
        <taxon>Gammaproteobacteria</taxon>
        <taxon>Enterobacterales</taxon>
        <taxon>Morganellaceae</taxon>
        <taxon>Arsenophonus</taxon>
    </lineage>
</organism>
<dbReference type="AlphaFoldDB" id="A0A3B0M2F7"/>
<evidence type="ECO:0000313" key="1">
    <source>
        <dbReference type="EMBL" id="SSW96140.1"/>
    </source>
</evidence>
<dbReference type="Pfam" id="PF13957">
    <property type="entry name" value="YafO_toxin"/>
    <property type="match status" value="1"/>
</dbReference>
<evidence type="ECO:0008006" key="2">
    <source>
        <dbReference type="Google" id="ProtNLM"/>
    </source>
</evidence>
<name>A0A3B0M2F7_9GAMM</name>
<dbReference type="InterPro" id="IPR020353">
    <property type="entry name" value="Toxin_YafO"/>
</dbReference>
<accession>A0A3B0M2F7</accession>
<gene>
    <name evidence="1" type="ORF">ARTV_2401</name>
</gene>
<reference evidence="1" key="1">
    <citation type="submission" date="2018-04" db="EMBL/GenBank/DDBJ databases">
        <authorList>
            <person name="Go L.Y."/>
            <person name="Mitchell J.A."/>
        </authorList>
    </citation>
    <scope>NUCLEOTIDE SEQUENCE</scope>
    <source>
        <strain evidence="1">ARTV</strain>
    </source>
</reference>